<protein>
    <submittedName>
        <fullName evidence="1">Uncharacterized protein</fullName>
    </submittedName>
</protein>
<name>A0ACC1K2W6_9FUNG</name>
<accession>A0ACC1K2W6</accession>
<sequence length="300" mass="32790">MEQQQQQPLPGDGDDLPTYEETVETAPSKRYTLRHPQLASPAVHAVDTDTGDVAYSTYVRGVVPPQTEFHAGDRRGARPLWRCTRERDGLELVFSRQVELLPPPPPLSASGLFGQQQQLNGADQVDNDAPAAPAPEGDGLATDSAANLYDNKPAADDREYIHQENDDAPPAYEESDGGAELVVRLTSVELLPFAFDFVMPEGRSGTEACGAEGPGQLRWLRSQEAKNPDAISPGHPWTAFMCVERTTGRLLARVVYYSEHEHDQLGTLLIHGDPAPEEHEFLVVSAIAVVEEYTLRGLAD</sequence>
<comment type="caution">
    <text evidence="1">The sequence shown here is derived from an EMBL/GenBank/DDBJ whole genome shotgun (WGS) entry which is preliminary data.</text>
</comment>
<dbReference type="EMBL" id="JANBUJ010000387">
    <property type="protein sequence ID" value="KAJ2772347.1"/>
    <property type="molecule type" value="Genomic_DNA"/>
</dbReference>
<gene>
    <name evidence="1" type="ORF">IWQ57_001805</name>
</gene>
<proteinExistence type="predicted"/>
<keyword evidence="2" id="KW-1185">Reference proteome</keyword>
<evidence type="ECO:0000313" key="2">
    <source>
        <dbReference type="Proteomes" id="UP001140234"/>
    </source>
</evidence>
<organism evidence="1 2">
    <name type="scientific">Coemansia nantahalensis</name>
    <dbReference type="NCBI Taxonomy" id="2789366"/>
    <lineage>
        <taxon>Eukaryota</taxon>
        <taxon>Fungi</taxon>
        <taxon>Fungi incertae sedis</taxon>
        <taxon>Zoopagomycota</taxon>
        <taxon>Kickxellomycotina</taxon>
        <taxon>Kickxellomycetes</taxon>
        <taxon>Kickxellales</taxon>
        <taxon>Kickxellaceae</taxon>
        <taxon>Coemansia</taxon>
    </lineage>
</organism>
<dbReference type="Proteomes" id="UP001140234">
    <property type="component" value="Unassembled WGS sequence"/>
</dbReference>
<reference evidence="1" key="1">
    <citation type="submission" date="2022-07" db="EMBL/GenBank/DDBJ databases">
        <title>Phylogenomic reconstructions and comparative analyses of Kickxellomycotina fungi.</title>
        <authorList>
            <person name="Reynolds N.K."/>
            <person name="Stajich J.E."/>
            <person name="Barry K."/>
            <person name="Grigoriev I.V."/>
            <person name="Crous P."/>
            <person name="Smith M.E."/>
        </authorList>
    </citation>
    <scope>NUCLEOTIDE SEQUENCE</scope>
    <source>
        <strain evidence="1">CBS 109366</strain>
    </source>
</reference>
<evidence type="ECO:0000313" key="1">
    <source>
        <dbReference type="EMBL" id="KAJ2772347.1"/>
    </source>
</evidence>